<proteinExistence type="predicted"/>
<organism evidence="1">
    <name type="scientific">Anguilla anguilla</name>
    <name type="common">European freshwater eel</name>
    <name type="synonym">Muraena anguilla</name>
    <dbReference type="NCBI Taxonomy" id="7936"/>
    <lineage>
        <taxon>Eukaryota</taxon>
        <taxon>Metazoa</taxon>
        <taxon>Chordata</taxon>
        <taxon>Craniata</taxon>
        <taxon>Vertebrata</taxon>
        <taxon>Euteleostomi</taxon>
        <taxon>Actinopterygii</taxon>
        <taxon>Neopterygii</taxon>
        <taxon>Teleostei</taxon>
        <taxon>Anguilliformes</taxon>
        <taxon>Anguillidae</taxon>
        <taxon>Anguilla</taxon>
    </lineage>
</organism>
<dbReference type="AlphaFoldDB" id="A0A0E9WTS5"/>
<dbReference type="EMBL" id="GBXM01014763">
    <property type="protein sequence ID" value="JAH93814.1"/>
    <property type="molecule type" value="Transcribed_RNA"/>
</dbReference>
<protein>
    <submittedName>
        <fullName evidence="1">Uncharacterized protein</fullName>
    </submittedName>
</protein>
<evidence type="ECO:0000313" key="1">
    <source>
        <dbReference type="EMBL" id="JAH93814.1"/>
    </source>
</evidence>
<reference evidence="1" key="2">
    <citation type="journal article" date="2015" name="Fish Shellfish Immunol.">
        <title>Early steps in the European eel (Anguilla anguilla)-Vibrio vulnificus interaction in the gills: Role of the RtxA13 toxin.</title>
        <authorList>
            <person name="Callol A."/>
            <person name="Pajuelo D."/>
            <person name="Ebbesson L."/>
            <person name="Teles M."/>
            <person name="MacKenzie S."/>
            <person name="Amaro C."/>
        </authorList>
    </citation>
    <scope>NUCLEOTIDE SEQUENCE</scope>
</reference>
<reference evidence="1" key="1">
    <citation type="submission" date="2014-11" db="EMBL/GenBank/DDBJ databases">
        <authorList>
            <person name="Amaro Gonzalez C."/>
        </authorList>
    </citation>
    <scope>NUCLEOTIDE SEQUENCE</scope>
</reference>
<accession>A0A0E9WTS5</accession>
<sequence length="41" mass="4763">MKSEEGKLISSKPKWLFFFAFAYKEKRFYTGGSSVFLSAFT</sequence>
<name>A0A0E9WTS5_ANGAN</name>